<accession>C0FUX1</accession>
<protein>
    <submittedName>
        <fullName evidence="1">Uncharacterized protein</fullName>
    </submittedName>
</protein>
<gene>
    <name evidence="1" type="ORF">ROSEINA2194_02542</name>
</gene>
<organism evidence="1 2">
    <name type="scientific">Roseburia inulinivorans DSM 16841</name>
    <dbReference type="NCBI Taxonomy" id="622312"/>
    <lineage>
        <taxon>Bacteria</taxon>
        <taxon>Bacillati</taxon>
        <taxon>Bacillota</taxon>
        <taxon>Clostridia</taxon>
        <taxon>Lachnospirales</taxon>
        <taxon>Lachnospiraceae</taxon>
        <taxon>Roseburia</taxon>
    </lineage>
</organism>
<dbReference type="EMBL" id="ACFY01000096">
    <property type="protein sequence ID" value="EEG93575.1"/>
    <property type="molecule type" value="Genomic_DNA"/>
</dbReference>
<dbReference type="Proteomes" id="UP000003561">
    <property type="component" value="Unassembled WGS sequence"/>
</dbReference>
<reference evidence="1 2" key="2">
    <citation type="submission" date="2009-03" db="EMBL/GenBank/DDBJ databases">
        <title>Draft genome sequence of Roseburia inulinivorans (DSM 16841).</title>
        <authorList>
            <person name="Sudarsanam P."/>
            <person name="Ley R."/>
            <person name="Guruge J."/>
            <person name="Turnbaugh P.J."/>
            <person name="Mahowald M."/>
            <person name="Liep D."/>
            <person name="Gordon J."/>
        </authorList>
    </citation>
    <scope>NUCLEOTIDE SEQUENCE [LARGE SCALE GENOMIC DNA]</scope>
    <source>
        <strain evidence="1 2">DSM 16841</strain>
    </source>
</reference>
<sequence>MRKDMGKNIKSVTASLRLGTCREKDIKDAVQYLKELDIALLSEKRLEIADLYYEILKQIQLLYASQEIEIPEEIMMDIRQLFDNIQGICSEPKEREVSEAAFSVIMFLSYLRGHNCLTGDNDFSNTDEAIERVSALRTDLGTIQFIFDLRVEGQLYFPIENMLVSVIKDEQFVEEMSNIDSGHIKVLYLAVHFFDEEEQKRQILTDIVNACNLKFIEYMQNQSELLDTQDLHNYRKNGVIIFIDSSRRKILIRHNDPEYFKGAENIQYENSFKNKERRIGYYVELDIPEGAARASFEDVMQKQPEKRMELLKLFYSGYKNIFGKYHLLEQEGKFLSVNPFSNKDRFAIDVMREVPVDTADALLERYVNLSVKRSASWILNRLTVGTIVQLLKIDDKTKDKVFGLEYNEEDFYQNQLLQNWLLSVHDRASAMRELLNSMYMELRYCVRRKNDGNKDEVSIEKHTVCAQKYLPFYLELSKLLYLLNDDIQGKKVLVQEAAVNSKTKGIILLEENPVRTVNETEIAVQHAGLDELKTGQSCYVIVDEDGNVYLEDQKILKAIYGLQMVMENCLHYDTVKEVDEGSYDWIKDGIMLHKDGLSESITENIFPENCFEEQICYRLIHNMIYSGIHTGNVKDYLKIFKKHQLLDFHDIRNDEYFQMKDAETLYVPKDSFSADSTLGSIFLKYLKKKAGRDQFELYEPHITYDAGQQKYMLGEKTIRHIVFLSDNFERGSATTVMLSAYLDLNGADPVAVDNAKTRIQSYRYVKNGTECRMDLADVMKKNQCDITVHAYYGTEEAKKYISQFLIEQGYDEAKVSFQYAITCKMKQIKENVKAVWGEYKDGNNEKFAVIREFNMTKANVFPKKMLDSPEKAICLYLLKKETKKKIAKKQEAGELLGVEGLKQYFRKNGINRNSERTNTELYLFSTLPPTIRIEVLEDYLQKDSNALVLEKLSKAYGKADQLEKLKERLADWIEKGYTDQNMAEMLYESAEILNRYADRFPIAKGMEQARANFDAAMSVVKDPVDEEFREIMQSIFNEIVS</sequence>
<evidence type="ECO:0000313" key="1">
    <source>
        <dbReference type="EMBL" id="EEG93575.1"/>
    </source>
</evidence>
<evidence type="ECO:0000313" key="2">
    <source>
        <dbReference type="Proteomes" id="UP000003561"/>
    </source>
</evidence>
<dbReference type="AlphaFoldDB" id="C0FUX1"/>
<proteinExistence type="predicted"/>
<dbReference type="eggNOG" id="ENOG5033TP0">
    <property type="taxonomic scope" value="Bacteria"/>
</dbReference>
<name>C0FUX1_9FIRM</name>
<reference evidence="1 2" key="1">
    <citation type="submission" date="2009-02" db="EMBL/GenBank/DDBJ databases">
        <authorList>
            <person name="Fulton L."/>
            <person name="Clifton S."/>
            <person name="Fulton B."/>
            <person name="Xu J."/>
            <person name="Minx P."/>
            <person name="Pepin K.H."/>
            <person name="Johnson M."/>
            <person name="Bhonagiri V."/>
            <person name="Nash W.E."/>
            <person name="Mardis E.R."/>
            <person name="Wilson R.K."/>
        </authorList>
    </citation>
    <scope>NUCLEOTIDE SEQUENCE [LARGE SCALE GENOMIC DNA]</scope>
    <source>
        <strain evidence="1 2">DSM 16841</strain>
    </source>
</reference>
<comment type="caution">
    <text evidence="1">The sequence shown here is derived from an EMBL/GenBank/DDBJ whole genome shotgun (WGS) entry which is preliminary data.</text>
</comment>